<evidence type="ECO:0000256" key="1">
    <source>
        <dbReference type="SAM" id="SignalP"/>
    </source>
</evidence>
<accession>A0A1E7EYS5</accession>
<dbReference type="InParanoid" id="A0A1E7EYS5"/>
<dbReference type="KEGG" id="fcy:FRACYDRAFT_246176"/>
<dbReference type="EMBL" id="KV784369">
    <property type="protein sequence ID" value="OEU11072.1"/>
    <property type="molecule type" value="Genomic_DNA"/>
</dbReference>
<keyword evidence="1" id="KW-0732">Signal</keyword>
<reference evidence="2 3" key="1">
    <citation type="submission" date="2016-09" db="EMBL/GenBank/DDBJ databases">
        <title>Extensive genetic diversity and differential bi-allelic expression allows diatom success in the polar Southern Ocean.</title>
        <authorList>
            <consortium name="DOE Joint Genome Institute"/>
            <person name="Mock T."/>
            <person name="Otillar R.P."/>
            <person name="Strauss J."/>
            <person name="Dupont C."/>
            <person name="Frickenhaus S."/>
            <person name="Maumus F."/>
            <person name="Mcmullan M."/>
            <person name="Sanges R."/>
            <person name="Schmutz J."/>
            <person name="Toseland A."/>
            <person name="Valas R."/>
            <person name="Veluchamy A."/>
            <person name="Ward B.J."/>
            <person name="Allen A."/>
            <person name="Barry K."/>
            <person name="Falciatore A."/>
            <person name="Ferrante M."/>
            <person name="Fortunato A.E."/>
            <person name="Gloeckner G."/>
            <person name="Gruber A."/>
            <person name="Hipkin R."/>
            <person name="Janech M."/>
            <person name="Kroth P."/>
            <person name="Leese F."/>
            <person name="Lindquist E."/>
            <person name="Lyon B.R."/>
            <person name="Martin J."/>
            <person name="Mayer C."/>
            <person name="Parker M."/>
            <person name="Quesneville H."/>
            <person name="Raymond J."/>
            <person name="Uhlig C."/>
            <person name="Valentin K.U."/>
            <person name="Worden A.Z."/>
            <person name="Armbrust E.V."/>
            <person name="Bowler C."/>
            <person name="Green B."/>
            <person name="Moulton V."/>
            <person name="Van Oosterhout C."/>
            <person name="Grigoriev I."/>
        </authorList>
    </citation>
    <scope>NUCLEOTIDE SEQUENCE [LARGE SCALE GENOMIC DNA]</scope>
    <source>
        <strain evidence="2 3">CCMP1102</strain>
    </source>
</reference>
<dbReference type="Proteomes" id="UP000095751">
    <property type="component" value="Unassembled WGS sequence"/>
</dbReference>
<keyword evidence="3" id="KW-1185">Reference proteome</keyword>
<evidence type="ECO:0000313" key="2">
    <source>
        <dbReference type="EMBL" id="OEU11072.1"/>
    </source>
</evidence>
<protein>
    <recommendedName>
        <fullName evidence="4">Chitin-binding type-4 domain-containing protein</fullName>
    </recommendedName>
</protein>
<organism evidence="2 3">
    <name type="scientific">Fragilariopsis cylindrus CCMP1102</name>
    <dbReference type="NCBI Taxonomy" id="635003"/>
    <lineage>
        <taxon>Eukaryota</taxon>
        <taxon>Sar</taxon>
        <taxon>Stramenopiles</taxon>
        <taxon>Ochrophyta</taxon>
        <taxon>Bacillariophyta</taxon>
        <taxon>Bacillariophyceae</taxon>
        <taxon>Bacillariophycidae</taxon>
        <taxon>Bacillariales</taxon>
        <taxon>Bacillariaceae</taxon>
        <taxon>Fragilariopsis</taxon>
    </lineage>
</organism>
<feature type="signal peptide" evidence="1">
    <location>
        <begin position="1"/>
        <end position="20"/>
    </location>
</feature>
<feature type="chain" id="PRO_5009192391" description="Chitin-binding type-4 domain-containing protein" evidence="1">
    <location>
        <begin position="21"/>
        <end position="394"/>
    </location>
</feature>
<evidence type="ECO:0008006" key="4">
    <source>
        <dbReference type="Google" id="ProtNLM"/>
    </source>
</evidence>
<sequence length="394" mass="43069">MMKFTSTTIFLTCAAVATNAHGTLKQPMGPKDMMDLASHWENFWYSQGSEIGCAAATGENCGDLGTPCCEDRMQPTLKDPDQLTHQIFAKKYSSLRGSEKHLSTNPLLSKNPLLSTFEFNPWLAPGYAPVANSCGILGGWQFESSRDYVAGPGNGYSNFKDGKGNITNGHMPDPDMVVPAGTGGDVVLQADLDRRIQEAQGKKYATNDNSVWKAGSQQKVSYSILANHGGGIQYRLCPIDYLRNGTLNEDCFIALEFVGNTSWFEYYDLGNETDVSIPFTSVRVSDVNTNGVLPKGSTWTQIGLPSCVDENAGKCDSPNFENEVSKQGIYGFIMDSPSLMSPVLAEIVQSGGFEIADKIKVPEGLSGDYVFSWRWDCEQTPQVWTQCSIVTIEE</sequence>
<proteinExistence type="predicted"/>
<dbReference type="AlphaFoldDB" id="A0A1E7EYS5"/>
<evidence type="ECO:0000313" key="3">
    <source>
        <dbReference type="Proteomes" id="UP000095751"/>
    </source>
</evidence>
<gene>
    <name evidence="2" type="ORF">FRACYDRAFT_246176</name>
</gene>
<dbReference type="OrthoDB" id="550577at2759"/>
<name>A0A1E7EYS5_9STRA</name>